<evidence type="ECO:0000259" key="7">
    <source>
        <dbReference type="Pfam" id="PF14322"/>
    </source>
</evidence>
<protein>
    <submittedName>
        <fullName evidence="8">RagB/SusD family nutrient uptake outer membrane protein</fullName>
    </submittedName>
</protein>
<feature type="domain" description="SusD-like N-terminal" evidence="7">
    <location>
        <begin position="64"/>
        <end position="220"/>
    </location>
</feature>
<evidence type="ECO:0000256" key="2">
    <source>
        <dbReference type="ARBA" id="ARBA00006275"/>
    </source>
</evidence>
<dbReference type="CDD" id="cd08977">
    <property type="entry name" value="SusD"/>
    <property type="match status" value="1"/>
</dbReference>
<dbReference type="PROSITE" id="PS51257">
    <property type="entry name" value="PROKAR_LIPOPROTEIN"/>
    <property type="match status" value="1"/>
</dbReference>
<comment type="similarity">
    <text evidence="2">Belongs to the SusD family.</text>
</comment>
<evidence type="ECO:0000256" key="1">
    <source>
        <dbReference type="ARBA" id="ARBA00004442"/>
    </source>
</evidence>
<dbReference type="GO" id="GO:0009279">
    <property type="term" value="C:cell outer membrane"/>
    <property type="evidence" value="ECO:0007669"/>
    <property type="project" value="UniProtKB-SubCell"/>
</dbReference>
<accession>A0A3Q9IQZ1</accession>
<dbReference type="Proteomes" id="UP000270673">
    <property type="component" value="Chromosome"/>
</dbReference>
<dbReference type="Pfam" id="PF14322">
    <property type="entry name" value="SusD-like_3"/>
    <property type="match status" value="1"/>
</dbReference>
<evidence type="ECO:0000259" key="6">
    <source>
        <dbReference type="Pfam" id="PF07980"/>
    </source>
</evidence>
<dbReference type="InterPro" id="IPR011990">
    <property type="entry name" value="TPR-like_helical_dom_sf"/>
</dbReference>
<dbReference type="RefSeq" id="WP_106481530.1">
    <property type="nucleotide sequence ID" value="NZ_CP032819.1"/>
</dbReference>
<dbReference type="EMBL" id="CP032819">
    <property type="protein sequence ID" value="AZS31133.1"/>
    <property type="molecule type" value="Genomic_DNA"/>
</dbReference>
<keyword evidence="5" id="KW-0998">Cell outer membrane</keyword>
<evidence type="ECO:0000256" key="4">
    <source>
        <dbReference type="ARBA" id="ARBA00023136"/>
    </source>
</evidence>
<dbReference type="Pfam" id="PF07980">
    <property type="entry name" value="SusD_RagB"/>
    <property type="match status" value="1"/>
</dbReference>
<dbReference type="InterPro" id="IPR012944">
    <property type="entry name" value="SusD_RagB_dom"/>
</dbReference>
<keyword evidence="4" id="KW-0472">Membrane</keyword>
<dbReference type="KEGG" id="buy:D8S85_17300"/>
<gene>
    <name evidence="8" type="ORF">D8S85_17300</name>
</gene>
<dbReference type="SUPFAM" id="SSF48452">
    <property type="entry name" value="TPR-like"/>
    <property type="match status" value="1"/>
</dbReference>
<proteinExistence type="inferred from homology"/>
<evidence type="ECO:0000313" key="8">
    <source>
        <dbReference type="EMBL" id="AZS31133.1"/>
    </source>
</evidence>
<organism evidence="8 9">
    <name type="scientific">Butyricimonas faecalis</name>
    <dbReference type="NCBI Taxonomy" id="2093856"/>
    <lineage>
        <taxon>Bacteria</taxon>
        <taxon>Pseudomonadati</taxon>
        <taxon>Bacteroidota</taxon>
        <taxon>Bacteroidia</taxon>
        <taxon>Bacteroidales</taxon>
        <taxon>Odoribacteraceae</taxon>
        <taxon>Butyricimonas</taxon>
    </lineage>
</organism>
<feature type="domain" description="RagB/SusD" evidence="6">
    <location>
        <begin position="308"/>
        <end position="430"/>
    </location>
</feature>
<dbReference type="InterPro" id="IPR033985">
    <property type="entry name" value="SusD-like_N"/>
</dbReference>
<evidence type="ECO:0000313" key="9">
    <source>
        <dbReference type="Proteomes" id="UP000270673"/>
    </source>
</evidence>
<name>A0A3Q9IQZ1_9BACT</name>
<evidence type="ECO:0000256" key="5">
    <source>
        <dbReference type="ARBA" id="ARBA00023237"/>
    </source>
</evidence>
<keyword evidence="3" id="KW-0732">Signal</keyword>
<dbReference type="OrthoDB" id="630434at2"/>
<dbReference type="Gene3D" id="1.25.40.390">
    <property type="match status" value="1"/>
</dbReference>
<keyword evidence="9" id="KW-1185">Reference proteome</keyword>
<dbReference type="AlphaFoldDB" id="A0A3Q9IQZ1"/>
<reference evidence="8 9" key="1">
    <citation type="submission" date="2018-10" db="EMBL/GenBank/DDBJ databases">
        <title>Butyricimonas faecalis sp. nov., isolated from human faeces and emended description of the genus Butyricimonas.</title>
        <authorList>
            <person name="Le Roy T."/>
            <person name="Van der Smissen P."/>
            <person name="Paquot A."/>
            <person name="Delzenne N."/>
            <person name="Muccioli G."/>
            <person name="Collet J.-F."/>
            <person name="Cani P.D."/>
        </authorList>
    </citation>
    <scope>NUCLEOTIDE SEQUENCE [LARGE SCALE GENOMIC DNA]</scope>
    <source>
        <strain evidence="8 9">H184</strain>
    </source>
</reference>
<sequence length="443" mass="50900">MKRILYIICSIFALSSCNYLDIVPTGKVIPEKVTEFRALLTNGYSAFPRYKYLLSLRSDEVMPIVGDSYYMDYIDFAIWQDNSPNTTVNYPWSSPYKAIFYANSVIEDVMSAEEDTEEDSREQVKGEALLLRAYAHFDLLNLYGKPYKPESAMSDRGIPIATQIDIEQKYEAATVEEVYKQIFADIKEGRELLQVEQQVRNVQYRFSKRSAIALEARVRLYHQDWEDALALAEELIPSCPLENLNEETAGDPALITSKEAILSLEVIGSYYLNGGMHITSQLLGKYNQAGDKRFGMYFKENGNYYVCKREYGNNARITFRSGEIYLIAAEAAAHVEGKLELAKTRLKELIANRLTPDYYAEKAAEIDGMNQNQFIEEIANERARELAIEGHRWFDLRRTTRPSMEKTYVLNGEEREITLTQDDIRYTISFPKEATEANPNLRN</sequence>
<evidence type="ECO:0000256" key="3">
    <source>
        <dbReference type="ARBA" id="ARBA00022729"/>
    </source>
</evidence>
<comment type="subcellular location">
    <subcellularLocation>
        <location evidence="1">Cell outer membrane</location>
    </subcellularLocation>
</comment>